<reference evidence="1 2" key="2">
    <citation type="journal article" date="2022" name="Mol. Ecol. Resour.">
        <title>The genomes of chicory, endive, great burdock and yacon provide insights into Asteraceae paleo-polyploidization history and plant inulin production.</title>
        <authorList>
            <person name="Fan W."/>
            <person name="Wang S."/>
            <person name="Wang H."/>
            <person name="Wang A."/>
            <person name="Jiang F."/>
            <person name="Liu H."/>
            <person name="Zhao H."/>
            <person name="Xu D."/>
            <person name="Zhang Y."/>
        </authorList>
    </citation>
    <scope>NUCLEOTIDE SEQUENCE [LARGE SCALE GENOMIC DNA]</scope>
    <source>
        <strain evidence="2">cv. Yunnan</strain>
        <tissue evidence="1">Leaves</tissue>
    </source>
</reference>
<protein>
    <submittedName>
        <fullName evidence="1">Uncharacterized protein</fullName>
    </submittedName>
</protein>
<name>A0ACB9ITE8_9ASTR</name>
<sequence length="69" mass="6886">MLATPQYAPTITHPCGLEWHADGEGGLVAVAGPPRPLGAVVAVGDPDVVVAAKSGPDCLQISSPPLETS</sequence>
<comment type="caution">
    <text evidence="1">The sequence shown here is derived from an EMBL/GenBank/DDBJ whole genome shotgun (WGS) entry which is preliminary data.</text>
</comment>
<gene>
    <name evidence="1" type="ORF">L1987_20628</name>
</gene>
<dbReference type="Proteomes" id="UP001056120">
    <property type="component" value="Linkage Group LG07"/>
</dbReference>
<evidence type="ECO:0000313" key="2">
    <source>
        <dbReference type="Proteomes" id="UP001056120"/>
    </source>
</evidence>
<dbReference type="EMBL" id="CM042024">
    <property type="protein sequence ID" value="KAI3810943.1"/>
    <property type="molecule type" value="Genomic_DNA"/>
</dbReference>
<reference evidence="2" key="1">
    <citation type="journal article" date="2022" name="Mol. Ecol. Resour.">
        <title>The genomes of chicory, endive, great burdock and yacon provide insights into Asteraceae palaeo-polyploidization history and plant inulin production.</title>
        <authorList>
            <person name="Fan W."/>
            <person name="Wang S."/>
            <person name="Wang H."/>
            <person name="Wang A."/>
            <person name="Jiang F."/>
            <person name="Liu H."/>
            <person name="Zhao H."/>
            <person name="Xu D."/>
            <person name="Zhang Y."/>
        </authorList>
    </citation>
    <scope>NUCLEOTIDE SEQUENCE [LARGE SCALE GENOMIC DNA]</scope>
    <source>
        <strain evidence="2">cv. Yunnan</strain>
    </source>
</reference>
<proteinExistence type="predicted"/>
<evidence type="ECO:0000313" key="1">
    <source>
        <dbReference type="EMBL" id="KAI3810943.1"/>
    </source>
</evidence>
<accession>A0ACB9ITE8</accession>
<keyword evidence="2" id="KW-1185">Reference proteome</keyword>
<organism evidence="1 2">
    <name type="scientific">Smallanthus sonchifolius</name>
    <dbReference type="NCBI Taxonomy" id="185202"/>
    <lineage>
        <taxon>Eukaryota</taxon>
        <taxon>Viridiplantae</taxon>
        <taxon>Streptophyta</taxon>
        <taxon>Embryophyta</taxon>
        <taxon>Tracheophyta</taxon>
        <taxon>Spermatophyta</taxon>
        <taxon>Magnoliopsida</taxon>
        <taxon>eudicotyledons</taxon>
        <taxon>Gunneridae</taxon>
        <taxon>Pentapetalae</taxon>
        <taxon>asterids</taxon>
        <taxon>campanulids</taxon>
        <taxon>Asterales</taxon>
        <taxon>Asteraceae</taxon>
        <taxon>Asteroideae</taxon>
        <taxon>Heliantheae alliance</taxon>
        <taxon>Millerieae</taxon>
        <taxon>Smallanthus</taxon>
    </lineage>
</organism>